<protein>
    <submittedName>
        <fullName evidence="2">Uncharacterized protein</fullName>
    </submittedName>
</protein>
<organism evidence="2 3">
    <name type="scientific">Brassica carinata</name>
    <name type="common">Ethiopian mustard</name>
    <name type="synonym">Abyssinian cabbage</name>
    <dbReference type="NCBI Taxonomy" id="52824"/>
    <lineage>
        <taxon>Eukaryota</taxon>
        <taxon>Viridiplantae</taxon>
        <taxon>Streptophyta</taxon>
        <taxon>Embryophyta</taxon>
        <taxon>Tracheophyta</taxon>
        <taxon>Spermatophyta</taxon>
        <taxon>Magnoliopsida</taxon>
        <taxon>eudicotyledons</taxon>
        <taxon>Gunneridae</taxon>
        <taxon>Pentapetalae</taxon>
        <taxon>rosids</taxon>
        <taxon>malvids</taxon>
        <taxon>Brassicales</taxon>
        <taxon>Brassicaceae</taxon>
        <taxon>Brassiceae</taxon>
        <taxon>Brassica</taxon>
    </lineage>
</organism>
<evidence type="ECO:0000313" key="2">
    <source>
        <dbReference type="EMBL" id="KAG2249087.1"/>
    </source>
</evidence>
<gene>
    <name evidence="2" type="ORF">Bca52824_088715</name>
</gene>
<dbReference type="EMBL" id="JAAMPC010000017">
    <property type="protein sequence ID" value="KAG2249087.1"/>
    <property type="molecule type" value="Genomic_DNA"/>
</dbReference>
<accession>A0A8X7PE62</accession>
<feature type="region of interest" description="Disordered" evidence="1">
    <location>
        <begin position="1"/>
        <end position="33"/>
    </location>
</feature>
<reference evidence="2 3" key="1">
    <citation type="submission" date="2020-02" db="EMBL/GenBank/DDBJ databases">
        <authorList>
            <person name="Ma Q."/>
            <person name="Huang Y."/>
            <person name="Song X."/>
            <person name="Pei D."/>
        </authorList>
    </citation>
    <scope>NUCLEOTIDE SEQUENCE [LARGE SCALE GENOMIC DNA]</scope>
    <source>
        <strain evidence="2">Sxm20200214</strain>
        <tissue evidence="2">Leaf</tissue>
    </source>
</reference>
<proteinExistence type="predicted"/>
<name>A0A8X7PE62_BRACI</name>
<evidence type="ECO:0000313" key="3">
    <source>
        <dbReference type="Proteomes" id="UP000886595"/>
    </source>
</evidence>
<evidence type="ECO:0000256" key="1">
    <source>
        <dbReference type="SAM" id="MobiDB-lite"/>
    </source>
</evidence>
<keyword evidence="3" id="KW-1185">Reference proteome</keyword>
<comment type="caution">
    <text evidence="2">The sequence shown here is derived from an EMBL/GenBank/DDBJ whole genome shotgun (WGS) entry which is preliminary data.</text>
</comment>
<dbReference type="AlphaFoldDB" id="A0A8X7PE62"/>
<feature type="compositionally biased region" description="Polar residues" evidence="1">
    <location>
        <begin position="1"/>
        <end position="24"/>
    </location>
</feature>
<sequence length="68" mass="7534">MSESPQNNRTGTNSHCESNDTSFLIPQEPVRSPDPLLFTQELVRSPTLTLPEVNEHLNVFGETPVTPS</sequence>
<dbReference type="Proteomes" id="UP000886595">
    <property type="component" value="Unassembled WGS sequence"/>
</dbReference>